<comment type="caution">
    <text evidence="2">The sequence shown here is derived from an EMBL/GenBank/DDBJ whole genome shotgun (WGS) entry which is preliminary data.</text>
</comment>
<dbReference type="Proteomes" id="UP001362999">
    <property type="component" value="Unassembled WGS sequence"/>
</dbReference>
<dbReference type="InterPro" id="IPR017946">
    <property type="entry name" value="PLC-like_Pdiesterase_TIM-brl"/>
</dbReference>
<dbReference type="Pfam" id="PF00388">
    <property type="entry name" value="PI-PLC-X"/>
    <property type="match status" value="1"/>
</dbReference>
<protein>
    <submittedName>
        <fullName evidence="2">PLC-like phosphodiesterase</fullName>
    </submittedName>
</protein>
<evidence type="ECO:0000313" key="3">
    <source>
        <dbReference type="Proteomes" id="UP001362999"/>
    </source>
</evidence>
<proteinExistence type="predicted"/>
<dbReference type="PANTHER" id="PTHR13593:SF116">
    <property type="entry name" value="PLC-LIKE PHOSPHODIESTERASE"/>
    <property type="match status" value="1"/>
</dbReference>
<gene>
    <name evidence="2" type="ORF">R3P38DRAFT_3411578</name>
</gene>
<dbReference type="AlphaFoldDB" id="A0AAV9ZCF0"/>
<evidence type="ECO:0000313" key="2">
    <source>
        <dbReference type="EMBL" id="KAK6977505.1"/>
    </source>
</evidence>
<reference evidence="2 3" key="1">
    <citation type="journal article" date="2024" name="J Genomics">
        <title>Draft genome sequencing and assembly of Favolaschia claudopus CIRM-BRFM 2984 isolated from oak limbs.</title>
        <authorList>
            <person name="Navarro D."/>
            <person name="Drula E."/>
            <person name="Chaduli D."/>
            <person name="Cazenave R."/>
            <person name="Ahrendt S."/>
            <person name="Wang J."/>
            <person name="Lipzen A."/>
            <person name="Daum C."/>
            <person name="Barry K."/>
            <person name="Grigoriev I.V."/>
            <person name="Favel A."/>
            <person name="Rosso M.N."/>
            <person name="Martin F."/>
        </authorList>
    </citation>
    <scope>NUCLEOTIDE SEQUENCE [LARGE SCALE GENOMIC DNA]</scope>
    <source>
        <strain evidence="2 3">CIRM-BRFM 2984</strain>
    </source>
</reference>
<accession>A0AAV9ZCF0</accession>
<dbReference type="InterPro" id="IPR051057">
    <property type="entry name" value="PI-PLC_domain"/>
</dbReference>
<dbReference type="SMART" id="SM00148">
    <property type="entry name" value="PLCXc"/>
    <property type="match status" value="1"/>
</dbReference>
<dbReference type="GO" id="GO:0006629">
    <property type="term" value="P:lipid metabolic process"/>
    <property type="evidence" value="ECO:0007669"/>
    <property type="project" value="InterPro"/>
</dbReference>
<dbReference type="InterPro" id="IPR000909">
    <property type="entry name" value="PLipase_C_PInositol-sp_X_dom"/>
</dbReference>
<evidence type="ECO:0000259" key="1">
    <source>
        <dbReference type="SMART" id="SM00148"/>
    </source>
</evidence>
<dbReference type="Gene3D" id="3.20.20.190">
    <property type="entry name" value="Phosphatidylinositol (PI) phosphodiesterase"/>
    <property type="match status" value="1"/>
</dbReference>
<feature type="domain" description="Phosphatidylinositol-specific phospholipase C X" evidence="1">
    <location>
        <begin position="53"/>
        <end position="217"/>
    </location>
</feature>
<dbReference type="GO" id="GO:0008081">
    <property type="term" value="F:phosphoric diester hydrolase activity"/>
    <property type="evidence" value="ECO:0007669"/>
    <property type="project" value="InterPro"/>
</dbReference>
<organism evidence="2 3">
    <name type="scientific">Favolaschia claudopus</name>
    <dbReference type="NCBI Taxonomy" id="2862362"/>
    <lineage>
        <taxon>Eukaryota</taxon>
        <taxon>Fungi</taxon>
        <taxon>Dikarya</taxon>
        <taxon>Basidiomycota</taxon>
        <taxon>Agaricomycotina</taxon>
        <taxon>Agaricomycetes</taxon>
        <taxon>Agaricomycetidae</taxon>
        <taxon>Agaricales</taxon>
        <taxon>Marasmiineae</taxon>
        <taxon>Mycenaceae</taxon>
        <taxon>Favolaschia</taxon>
    </lineage>
</organism>
<keyword evidence="3" id="KW-1185">Reference proteome</keyword>
<dbReference type="PROSITE" id="PS50007">
    <property type="entry name" value="PIPLC_X_DOMAIN"/>
    <property type="match status" value="1"/>
</dbReference>
<dbReference type="PANTHER" id="PTHR13593">
    <property type="match status" value="1"/>
</dbReference>
<sequence length="376" mass="41690">MTSESSSLKLRQHLADSALAEILERAAPILGRVDEDGESTLSSPTSNWMSKISDETRLVDMNIPGTHDAATWDYSAARQAELIKYTGPMRDSVFFRCQERSLLRSLNDGIRMFDLRLGYNPGNDTIGFYHGTALLGPTTTLQDVLYGLYNWLIAHPSETILVSINQEAGSNTLYDKKFEEILFATLNNEIGKKFWLPVMGELGTLGAARGKLILLQRFTYQLFSFPGPANPFGIHLDAEQWTPNGGDIKLVYNKEPKRVAYIQDTFMPLVPPHSTADANISSKFEAVTGHLTKAMNATTADTNNDVEGALYICFASAHKNADKITPNIIALGDASTTGMNERLLPWVKEHKGKRFGVLLLDFYHSQPELLKAFIGL</sequence>
<name>A0AAV9ZCF0_9AGAR</name>
<dbReference type="SUPFAM" id="SSF51695">
    <property type="entry name" value="PLC-like phosphodiesterases"/>
    <property type="match status" value="1"/>
</dbReference>
<dbReference type="EMBL" id="JAWWNJ010000167">
    <property type="protein sequence ID" value="KAK6977505.1"/>
    <property type="molecule type" value="Genomic_DNA"/>
</dbReference>